<dbReference type="Proteomes" id="UP000002274">
    <property type="component" value="Chromosome"/>
</dbReference>
<dbReference type="SUPFAM" id="SSF48452">
    <property type="entry name" value="TPR-like"/>
    <property type="match status" value="1"/>
</dbReference>
<dbReference type="Gene3D" id="1.25.40.10">
    <property type="entry name" value="Tetratricopeptide repeat domain"/>
    <property type="match status" value="1"/>
</dbReference>
<dbReference type="KEGG" id="pmf:P9303_27891"/>
<reference evidence="3 4" key="1">
    <citation type="journal article" date="2007" name="PLoS Genet.">
        <title>Patterns and implications of gene gain and loss in the evolution of Prochlorococcus.</title>
        <authorList>
            <person name="Kettler G.C."/>
            <person name="Martiny A.C."/>
            <person name="Huang K."/>
            <person name="Zucker J."/>
            <person name="Coleman M.L."/>
            <person name="Rodrigue S."/>
            <person name="Chen F."/>
            <person name="Lapidus A."/>
            <person name="Ferriera S."/>
            <person name="Johnson J."/>
            <person name="Steglich C."/>
            <person name="Church G.M."/>
            <person name="Richardson P."/>
            <person name="Chisholm S.W."/>
        </authorList>
    </citation>
    <scope>NUCLEOTIDE SEQUENCE [LARGE SCALE GENOMIC DNA]</scope>
    <source>
        <strain evidence="3 4">MIT 9303</strain>
    </source>
</reference>
<dbReference type="EMBL" id="CP000554">
    <property type="protein sequence ID" value="ABM79519.1"/>
    <property type="molecule type" value="Genomic_DNA"/>
</dbReference>
<feature type="repeat" description="TPR" evidence="1">
    <location>
        <begin position="165"/>
        <end position="198"/>
    </location>
</feature>
<evidence type="ECO:0000256" key="2">
    <source>
        <dbReference type="SAM" id="MobiDB-lite"/>
    </source>
</evidence>
<dbReference type="SUPFAM" id="SSF141571">
    <property type="entry name" value="Pentapeptide repeat-like"/>
    <property type="match status" value="1"/>
</dbReference>
<name>A2CDF9_PROM3</name>
<dbReference type="Pfam" id="PF00805">
    <property type="entry name" value="Pentapeptide"/>
    <property type="match status" value="2"/>
</dbReference>
<dbReference type="STRING" id="59922.P9303_27891"/>
<dbReference type="InterPro" id="IPR019734">
    <property type="entry name" value="TPR_rpt"/>
</dbReference>
<gene>
    <name evidence="3" type="ordered locus">P9303_27891</name>
</gene>
<dbReference type="SMART" id="SM00028">
    <property type="entry name" value="TPR"/>
    <property type="match status" value="2"/>
</dbReference>
<dbReference type="HOGENOM" id="CLU_080449_0_0_3"/>
<dbReference type="InterPro" id="IPR051082">
    <property type="entry name" value="Pentapeptide-BTB/POZ_domain"/>
</dbReference>
<feature type="region of interest" description="Disordered" evidence="2">
    <location>
        <begin position="238"/>
        <end position="257"/>
    </location>
</feature>
<dbReference type="AlphaFoldDB" id="A2CDF9"/>
<organism evidence="3 4">
    <name type="scientific">Prochlorococcus marinus (strain MIT 9303)</name>
    <dbReference type="NCBI Taxonomy" id="59922"/>
    <lineage>
        <taxon>Bacteria</taxon>
        <taxon>Bacillati</taxon>
        <taxon>Cyanobacteriota</taxon>
        <taxon>Cyanophyceae</taxon>
        <taxon>Synechococcales</taxon>
        <taxon>Prochlorococcaceae</taxon>
        <taxon>Prochlorococcus</taxon>
    </lineage>
</organism>
<sequence length="288" mass="31202">MLKKADRKQWHSKFLIAQTMRRRLTAFMVILVSSTAILGIAQRSGAENNLKHLVQLLETGTCMSCSLEDADLMHADLRGNNLEKAKLQRADLGRAQLDGANLSGADLSFATLRHASLRGADLRGATLTGTDLIGADLSGAKLDENGLSSSHWKGAKGVQAVASDYASLHNAGVEEALQGRYPEAEDYFNKALMRRPDAAITWVARGICRAEQANRNMASRDFAYAAELFEQQEQPELAQQMREGAERVKKNPTQRGGNGMGGALLSGAAGLFQQLLPLAAKYFSPLAF</sequence>
<protein>
    <submittedName>
        <fullName evidence="3">Uncharacterized protein</fullName>
    </submittedName>
</protein>
<evidence type="ECO:0000313" key="3">
    <source>
        <dbReference type="EMBL" id="ABM79519.1"/>
    </source>
</evidence>
<accession>A2CDF9</accession>
<dbReference type="Gene3D" id="2.160.20.80">
    <property type="entry name" value="E3 ubiquitin-protein ligase SopA"/>
    <property type="match status" value="1"/>
</dbReference>
<keyword evidence="1" id="KW-0802">TPR repeat</keyword>
<dbReference type="InterPro" id="IPR001646">
    <property type="entry name" value="5peptide_repeat"/>
</dbReference>
<dbReference type="InterPro" id="IPR011990">
    <property type="entry name" value="TPR-like_helical_dom_sf"/>
</dbReference>
<dbReference type="PANTHER" id="PTHR14136">
    <property type="entry name" value="BTB_POZ DOMAIN-CONTAINING PROTEIN KCTD9"/>
    <property type="match status" value="1"/>
</dbReference>
<proteinExistence type="predicted"/>
<evidence type="ECO:0000313" key="4">
    <source>
        <dbReference type="Proteomes" id="UP000002274"/>
    </source>
</evidence>
<dbReference type="PANTHER" id="PTHR14136:SF17">
    <property type="entry name" value="BTB_POZ DOMAIN-CONTAINING PROTEIN KCTD9"/>
    <property type="match status" value="1"/>
</dbReference>
<dbReference type="PROSITE" id="PS50005">
    <property type="entry name" value="TPR"/>
    <property type="match status" value="1"/>
</dbReference>
<evidence type="ECO:0000256" key="1">
    <source>
        <dbReference type="PROSITE-ProRule" id="PRU00339"/>
    </source>
</evidence>